<gene>
    <name evidence="2" type="ORF">QQS21_006412</name>
</gene>
<protein>
    <submittedName>
        <fullName evidence="2">Uncharacterized protein</fullName>
    </submittedName>
</protein>
<evidence type="ECO:0000313" key="2">
    <source>
        <dbReference type="EMBL" id="KAK2596135.1"/>
    </source>
</evidence>
<feature type="transmembrane region" description="Helical" evidence="1">
    <location>
        <begin position="12"/>
        <end position="33"/>
    </location>
</feature>
<name>A0AAJ0CQJ2_9HYPO</name>
<feature type="transmembrane region" description="Helical" evidence="1">
    <location>
        <begin position="120"/>
        <end position="140"/>
    </location>
</feature>
<feature type="transmembrane region" description="Helical" evidence="1">
    <location>
        <begin position="160"/>
        <end position="188"/>
    </location>
</feature>
<feature type="transmembrane region" description="Helical" evidence="1">
    <location>
        <begin position="216"/>
        <end position="239"/>
    </location>
</feature>
<dbReference type="AlphaFoldDB" id="A0AAJ0CQJ2"/>
<proteinExistence type="predicted"/>
<dbReference type="PROSITE" id="PS51257">
    <property type="entry name" value="PROKAR_LIPOPROTEIN"/>
    <property type="match status" value="1"/>
</dbReference>
<keyword evidence="1" id="KW-1133">Transmembrane helix</keyword>
<keyword evidence="1" id="KW-0472">Membrane</keyword>
<comment type="caution">
    <text evidence="2">The sequence shown here is derived from an EMBL/GenBank/DDBJ whole genome shotgun (WGS) entry which is preliminary data.</text>
</comment>
<sequence>MSSRYSLISSLYGPGAVGCWLFTVGSVLISWTLNPTSRVKDSIDNDCIAALSLPVVAASHLIFQVRQFPGDKSTITTTSDEALLQHSASIEAALNVCETFADMTLPLFLLCAFRHHFKRAILIAAVGLVSFAGEAFLSFQSSSTVSPGSSNLSRPYLMNISGVIVAITATLAHVLIFYLLCFSAYVMYMLPMRTAERERVGSDGQRGMKRLGVRKVFWNANILTTLPLLFMAGSLSMGLPLGLLGQTALMGSAGSGISRLKLFLPASDIAVLELDQIVPLMGGAITFLFSLYDALKGTLRVLGADSQPGGGSVEMMEFEGADTRHHSDINHEHGIDAVISNESRPSAS</sequence>
<accession>A0AAJ0CQJ2</accession>
<evidence type="ECO:0000256" key="1">
    <source>
        <dbReference type="SAM" id="Phobius"/>
    </source>
</evidence>
<keyword evidence="3" id="KW-1185">Reference proteome</keyword>
<evidence type="ECO:0000313" key="3">
    <source>
        <dbReference type="Proteomes" id="UP001251528"/>
    </source>
</evidence>
<organism evidence="2 3">
    <name type="scientific">Conoideocrella luteorostrata</name>
    <dbReference type="NCBI Taxonomy" id="1105319"/>
    <lineage>
        <taxon>Eukaryota</taxon>
        <taxon>Fungi</taxon>
        <taxon>Dikarya</taxon>
        <taxon>Ascomycota</taxon>
        <taxon>Pezizomycotina</taxon>
        <taxon>Sordariomycetes</taxon>
        <taxon>Hypocreomycetidae</taxon>
        <taxon>Hypocreales</taxon>
        <taxon>Clavicipitaceae</taxon>
        <taxon>Conoideocrella</taxon>
    </lineage>
</organism>
<dbReference type="EMBL" id="JASWJB010000119">
    <property type="protein sequence ID" value="KAK2596135.1"/>
    <property type="molecule type" value="Genomic_DNA"/>
</dbReference>
<reference evidence="2" key="1">
    <citation type="submission" date="2023-06" db="EMBL/GenBank/DDBJ databases">
        <title>Conoideocrella luteorostrata (Hypocreales: Clavicipitaceae), a potential biocontrol fungus for elongate hemlock scale in United States Christmas tree production areas.</title>
        <authorList>
            <person name="Barrett H."/>
            <person name="Lovett B."/>
            <person name="Macias A.M."/>
            <person name="Stajich J.E."/>
            <person name="Kasson M.T."/>
        </authorList>
    </citation>
    <scope>NUCLEOTIDE SEQUENCE</scope>
    <source>
        <strain evidence="2">ARSEF 14590</strain>
    </source>
</reference>
<feature type="transmembrane region" description="Helical" evidence="1">
    <location>
        <begin position="277"/>
        <end position="295"/>
    </location>
</feature>
<dbReference type="Proteomes" id="UP001251528">
    <property type="component" value="Unassembled WGS sequence"/>
</dbReference>
<keyword evidence="1" id="KW-0812">Transmembrane</keyword>